<dbReference type="Pfam" id="PF01807">
    <property type="entry name" value="Zn_ribbon_DnaG"/>
    <property type="match status" value="1"/>
</dbReference>
<sequence length="48" mass="5440">MNVFEAVKQSVTTRQAASFYGIRVGRNGMVCCPFHNDRTPSMKVDSRF</sequence>
<dbReference type="GO" id="GO:0006260">
    <property type="term" value="P:DNA replication"/>
    <property type="evidence" value="ECO:0007669"/>
    <property type="project" value="InterPro"/>
</dbReference>
<dbReference type="InterPro" id="IPR036977">
    <property type="entry name" value="DNA_primase_Znf_CHC2"/>
</dbReference>
<dbReference type="AlphaFoldDB" id="A0A6L8T9G6"/>
<dbReference type="EMBL" id="WWVQ01000132">
    <property type="protein sequence ID" value="MZL35652.1"/>
    <property type="molecule type" value="Genomic_DNA"/>
</dbReference>
<dbReference type="SUPFAM" id="SSF57783">
    <property type="entry name" value="Zinc beta-ribbon"/>
    <property type="match status" value="1"/>
</dbReference>
<dbReference type="GO" id="GO:0008270">
    <property type="term" value="F:zinc ion binding"/>
    <property type="evidence" value="ECO:0007669"/>
    <property type="project" value="InterPro"/>
</dbReference>
<name>A0A6L8T9G6_9FIRM</name>
<comment type="caution">
    <text evidence="2">The sequence shown here is derived from an EMBL/GenBank/DDBJ whole genome shotgun (WGS) entry which is preliminary data.</text>
</comment>
<feature type="non-terminal residue" evidence="2">
    <location>
        <position position="48"/>
    </location>
</feature>
<dbReference type="Gene3D" id="3.90.580.10">
    <property type="entry name" value="Zinc finger, CHC2-type domain"/>
    <property type="match status" value="1"/>
</dbReference>
<dbReference type="RefSeq" id="WP_243155950.1">
    <property type="nucleotide sequence ID" value="NZ_WWVQ01000132.1"/>
</dbReference>
<evidence type="ECO:0000313" key="2">
    <source>
        <dbReference type="EMBL" id="MZL35652.1"/>
    </source>
</evidence>
<dbReference type="Proteomes" id="UP000477285">
    <property type="component" value="Unassembled WGS sequence"/>
</dbReference>
<dbReference type="GO" id="GO:0003899">
    <property type="term" value="F:DNA-directed RNA polymerase activity"/>
    <property type="evidence" value="ECO:0007669"/>
    <property type="project" value="InterPro"/>
</dbReference>
<organism evidence="2 3">
    <name type="scientific">Blautia wexlerae</name>
    <dbReference type="NCBI Taxonomy" id="418240"/>
    <lineage>
        <taxon>Bacteria</taxon>
        <taxon>Bacillati</taxon>
        <taxon>Bacillota</taxon>
        <taxon>Clostridia</taxon>
        <taxon>Lachnospirales</taxon>
        <taxon>Lachnospiraceae</taxon>
        <taxon>Blautia</taxon>
    </lineage>
</organism>
<dbReference type="GO" id="GO:0003677">
    <property type="term" value="F:DNA binding"/>
    <property type="evidence" value="ECO:0007669"/>
    <property type="project" value="InterPro"/>
</dbReference>
<proteinExistence type="predicted"/>
<gene>
    <name evidence="2" type="ORF">GT728_21445</name>
</gene>
<feature type="domain" description="Zinc finger CHC2-type" evidence="1">
    <location>
        <begin position="23"/>
        <end position="45"/>
    </location>
</feature>
<evidence type="ECO:0000259" key="1">
    <source>
        <dbReference type="Pfam" id="PF01807"/>
    </source>
</evidence>
<accession>A0A6L8T9G6</accession>
<evidence type="ECO:0000313" key="3">
    <source>
        <dbReference type="Proteomes" id="UP000477285"/>
    </source>
</evidence>
<reference evidence="2 3" key="1">
    <citation type="journal article" date="2019" name="Nat. Med.">
        <title>A library of human gut bacterial isolates paired with longitudinal multiomics data enables mechanistic microbiome research.</title>
        <authorList>
            <person name="Poyet M."/>
            <person name="Groussin M."/>
            <person name="Gibbons S.M."/>
            <person name="Avila-Pacheco J."/>
            <person name="Jiang X."/>
            <person name="Kearney S.M."/>
            <person name="Perrotta A.R."/>
            <person name="Berdy B."/>
            <person name="Zhao S."/>
            <person name="Lieberman T.D."/>
            <person name="Swanson P.K."/>
            <person name="Smith M."/>
            <person name="Roesemann S."/>
            <person name="Alexander J.E."/>
            <person name="Rich S.A."/>
            <person name="Livny J."/>
            <person name="Vlamakis H."/>
            <person name="Clish C."/>
            <person name="Bullock K."/>
            <person name="Deik A."/>
            <person name="Scott J."/>
            <person name="Pierce K.A."/>
            <person name="Xavier R.J."/>
            <person name="Alm E.J."/>
        </authorList>
    </citation>
    <scope>NUCLEOTIDE SEQUENCE [LARGE SCALE GENOMIC DNA]</scope>
    <source>
        <strain evidence="2 3">BIOML-A1</strain>
    </source>
</reference>
<dbReference type="InterPro" id="IPR002694">
    <property type="entry name" value="Znf_CHC2"/>
</dbReference>
<protein>
    <submittedName>
        <fullName evidence="2">DNA primase</fullName>
    </submittedName>
</protein>